<evidence type="ECO:0000313" key="2">
    <source>
        <dbReference type="WBParaSite" id="PDA_v2.g22112.t1"/>
    </source>
</evidence>
<dbReference type="Proteomes" id="UP000887578">
    <property type="component" value="Unplaced"/>
</dbReference>
<accession>A0A914Q001</accession>
<protein>
    <submittedName>
        <fullName evidence="2">Uncharacterized protein</fullName>
    </submittedName>
</protein>
<name>A0A914Q001_9BILA</name>
<keyword evidence="1" id="KW-1185">Reference proteome</keyword>
<reference evidence="2" key="1">
    <citation type="submission" date="2022-11" db="UniProtKB">
        <authorList>
            <consortium name="WormBaseParasite"/>
        </authorList>
    </citation>
    <scope>IDENTIFICATION</scope>
</reference>
<sequence length="433" mass="50450">MSLPKEVEKSLKCLERFSKDHNTLEVQKMFQKLLGRKRKIPITSIQPLAKRPKKPEPKYAQLKKRLYDGEFLSMDEASRFTNFDQEQEETIEKMLLNQELISMKDLRDFFPPIKYGLPSTSKTPIEMMREKFETGKYLTLEELTSFLDFNQIGGGLQENKNLDKTMKDIENGNVKGSFDGYKLSHFLKLSEPKKTESFQKKYLTFESTCVIRNVHDAKRPDLLLDKLFDIILKKALEGRSAPHLLNLQLYGQGMDTPYYVPLRNPEQNNAAAFAVLFHELTQSEKLREIFNTRLLVKVCAVWLPEGGNSYDKGLTVPCSTQNKWCLARAIVYGINYLEIPKNKFDQFLHNHLEVATLNLMKLAGISEKKQYYSLEDAVKLQQHIPYRLIIFDEYKTMMYKGVKEGKDLCLVLKNRHYDFIKNPLAFLKVNFHC</sequence>
<dbReference type="AlphaFoldDB" id="A0A914Q001"/>
<evidence type="ECO:0000313" key="1">
    <source>
        <dbReference type="Proteomes" id="UP000887578"/>
    </source>
</evidence>
<dbReference type="WBParaSite" id="PDA_v2.g22112.t1">
    <property type="protein sequence ID" value="PDA_v2.g22112.t1"/>
    <property type="gene ID" value="PDA_v2.g22112"/>
</dbReference>
<organism evidence="1 2">
    <name type="scientific">Panagrolaimus davidi</name>
    <dbReference type="NCBI Taxonomy" id="227884"/>
    <lineage>
        <taxon>Eukaryota</taxon>
        <taxon>Metazoa</taxon>
        <taxon>Ecdysozoa</taxon>
        <taxon>Nematoda</taxon>
        <taxon>Chromadorea</taxon>
        <taxon>Rhabditida</taxon>
        <taxon>Tylenchina</taxon>
        <taxon>Panagrolaimomorpha</taxon>
        <taxon>Panagrolaimoidea</taxon>
        <taxon>Panagrolaimidae</taxon>
        <taxon>Panagrolaimus</taxon>
    </lineage>
</organism>
<proteinExistence type="predicted"/>